<dbReference type="GO" id="GO:0008662">
    <property type="term" value="F:1-phosphofructokinase activity"/>
    <property type="evidence" value="ECO:0007669"/>
    <property type="project" value="UniProtKB-EC"/>
</dbReference>
<dbReference type="InterPro" id="IPR017583">
    <property type="entry name" value="Tagatose/fructose_Pkinase"/>
</dbReference>
<dbReference type="InterPro" id="IPR011611">
    <property type="entry name" value="PfkB_dom"/>
</dbReference>
<evidence type="ECO:0000256" key="3">
    <source>
        <dbReference type="ARBA" id="ARBA00022741"/>
    </source>
</evidence>
<dbReference type="Gene3D" id="3.40.1190.20">
    <property type="match status" value="1"/>
</dbReference>
<evidence type="ECO:0000256" key="4">
    <source>
        <dbReference type="ARBA" id="ARBA00022777"/>
    </source>
</evidence>
<sequence>MTAATRDPASPQKAARMILTVTANPSLDRTIELSAELQRGAVQRSASTTDEPGGKGVNVSRALAASGAETVAVLPGALDDPVLVALRERGVPTVNLPIAQRLRANVTLTEPGGTTTKINELGPDLSAHADDLTALVVEHAALASWLVLAGSLPPGLPTTWLADVVRAVRASCGEAAPRIAVDSSGEPFAALIASGVGVDLVKPNAEELAEIVGGDPEAYEADPASAVAGARRLRELGVETVLLTLGSAGALLIDDEGSWFAAAPVITALSTVGAGDSSLSGYLLAETAGAPAPARLAQAVASGAAAAALPGSIVPSLDQTFPDDIDVVPVAPAAVGHL</sequence>
<evidence type="ECO:0000256" key="2">
    <source>
        <dbReference type="ARBA" id="ARBA00022679"/>
    </source>
</evidence>
<dbReference type="PROSITE" id="PS00584">
    <property type="entry name" value="PFKB_KINASES_2"/>
    <property type="match status" value="1"/>
</dbReference>
<evidence type="ECO:0000313" key="9">
    <source>
        <dbReference type="EMBL" id="MBA8811886.1"/>
    </source>
</evidence>
<keyword evidence="2 6" id="KW-0808">Transferase</keyword>
<dbReference type="GO" id="GO:0005829">
    <property type="term" value="C:cytosol"/>
    <property type="evidence" value="ECO:0007669"/>
    <property type="project" value="TreeGrafter"/>
</dbReference>
<name>A0A7W3PHI0_9MICO</name>
<dbReference type="EC" id="2.7.1.56" evidence="9"/>
<evidence type="ECO:0000256" key="6">
    <source>
        <dbReference type="PIRNR" id="PIRNR000535"/>
    </source>
</evidence>
<dbReference type="Proteomes" id="UP000522688">
    <property type="component" value="Unassembled WGS sequence"/>
</dbReference>
<feature type="domain" description="Carbohydrate kinase PfkB" evidence="7">
    <location>
        <begin position="24"/>
        <end position="315"/>
    </location>
</feature>
<dbReference type="EMBL" id="BJUV01000044">
    <property type="protein sequence ID" value="GEK84578.1"/>
    <property type="molecule type" value="Genomic_DNA"/>
</dbReference>
<accession>A0A7W3PHI0</accession>
<protein>
    <submittedName>
        <fullName evidence="9">1-phosphofructokinase</fullName>
        <ecNumber evidence="9">2.7.1.56</ecNumber>
    </submittedName>
</protein>
<dbReference type="InterPro" id="IPR002173">
    <property type="entry name" value="Carboh/pur_kinase_PfkB_CS"/>
</dbReference>
<dbReference type="GO" id="GO:0005524">
    <property type="term" value="F:ATP binding"/>
    <property type="evidence" value="ECO:0007669"/>
    <property type="project" value="UniProtKB-KW"/>
</dbReference>
<comment type="caution">
    <text evidence="9">The sequence shown here is derived from an EMBL/GenBank/DDBJ whole genome shotgun (WGS) entry which is preliminary data.</text>
</comment>
<dbReference type="SUPFAM" id="SSF53613">
    <property type="entry name" value="Ribokinase-like"/>
    <property type="match status" value="1"/>
</dbReference>
<keyword evidence="3" id="KW-0547">Nucleotide-binding</keyword>
<evidence type="ECO:0000313" key="10">
    <source>
        <dbReference type="Proteomes" id="UP000321154"/>
    </source>
</evidence>
<comment type="similarity">
    <text evidence="1">Belongs to the carbohydrate kinase PfkB family.</text>
</comment>
<evidence type="ECO:0000256" key="1">
    <source>
        <dbReference type="ARBA" id="ARBA00010688"/>
    </source>
</evidence>
<keyword evidence="10" id="KW-1185">Reference proteome</keyword>
<organism evidence="9 11">
    <name type="scientific">Frigoribacterium faeni</name>
    <dbReference type="NCBI Taxonomy" id="145483"/>
    <lineage>
        <taxon>Bacteria</taxon>
        <taxon>Bacillati</taxon>
        <taxon>Actinomycetota</taxon>
        <taxon>Actinomycetes</taxon>
        <taxon>Micrococcales</taxon>
        <taxon>Microbacteriaceae</taxon>
        <taxon>Frigoribacterium</taxon>
    </lineage>
</organism>
<evidence type="ECO:0000313" key="11">
    <source>
        <dbReference type="Proteomes" id="UP000522688"/>
    </source>
</evidence>
<dbReference type="InterPro" id="IPR029056">
    <property type="entry name" value="Ribokinase-like"/>
</dbReference>
<reference evidence="9 11" key="2">
    <citation type="submission" date="2020-07" db="EMBL/GenBank/DDBJ databases">
        <title>Sequencing the genomes of 1000 actinobacteria strains.</title>
        <authorList>
            <person name="Klenk H.-P."/>
        </authorList>
    </citation>
    <scope>NUCLEOTIDE SEQUENCE [LARGE SCALE GENOMIC DNA]</scope>
    <source>
        <strain evidence="9 11">DSM 10309</strain>
    </source>
</reference>
<gene>
    <name evidence="9" type="ORF">FB463_000110</name>
    <name evidence="8" type="ORF">FFA01_28870</name>
</gene>
<dbReference type="CDD" id="cd01164">
    <property type="entry name" value="FruK_PfkB_like"/>
    <property type="match status" value="1"/>
</dbReference>
<keyword evidence="4 9" id="KW-0418">Kinase</keyword>
<dbReference type="PANTHER" id="PTHR46566">
    <property type="entry name" value="1-PHOSPHOFRUCTOKINASE-RELATED"/>
    <property type="match status" value="1"/>
</dbReference>
<dbReference type="EMBL" id="JACGWW010000001">
    <property type="protein sequence ID" value="MBA8811886.1"/>
    <property type="molecule type" value="Genomic_DNA"/>
</dbReference>
<dbReference type="AlphaFoldDB" id="A0A7W3PHI0"/>
<reference evidence="8 10" key="1">
    <citation type="submission" date="2019-07" db="EMBL/GenBank/DDBJ databases">
        <title>Whole genome shotgun sequence of Frigoribacterium faeni NBRC 103066.</title>
        <authorList>
            <person name="Hosoyama A."/>
            <person name="Uohara A."/>
            <person name="Ohji S."/>
            <person name="Ichikawa N."/>
        </authorList>
    </citation>
    <scope>NUCLEOTIDE SEQUENCE [LARGE SCALE GENOMIC DNA]</scope>
    <source>
        <strain evidence="8 10">NBRC 103066</strain>
    </source>
</reference>
<proteinExistence type="inferred from homology"/>
<evidence type="ECO:0000259" key="7">
    <source>
        <dbReference type="Pfam" id="PF00294"/>
    </source>
</evidence>
<dbReference type="Pfam" id="PF00294">
    <property type="entry name" value="PfkB"/>
    <property type="match status" value="1"/>
</dbReference>
<dbReference type="NCBIfam" id="TIGR03168">
    <property type="entry name" value="1-PFK"/>
    <property type="match status" value="1"/>
</dbReference>
<keyword evidence="5" id="KW-0067">ATP-binding</keyword>
<evidence type="ECO:0000256" key="5">
    <source>
        <dbReference type="ARBA" id="ARBA00022840"/>
    </source>
</evidence>
<dbReference type="Proteomes" id="UP000321154">
    <property type="component" value="Unassembled WGS sequence"/>
</dbReference>
<dbReference type="PIRSF" id="PIRSF000535">
    <property type="entry name" value="1PFK/6PFK/LacC"/>
    <property type="match status" value="1"/>
</dbReference>
<evidence type="ECO:0000313" key="8">
    <source>
        <dbReference type="EMBL" id="GEK84578.1"/>
    </source>
</evidence>
<dbReference type="PANTHER" id="PTHR46566:SF5">
    <property type="entry name" value="1-PHOSPHOFRUCTOKINASE"/>
    <property type="match status" value="1"/>
</dbReference>